<evidence type="ECO:0000313" key="9">
    <source>
        <dbReference type="EMBL" id="GAX61361.1"/>
    </source>
</evidence>
<dbReference type="EMBL" id="BAOS01000022">
    <property type="protein sequence ID" value="GAX61361.1"/>
    <property type="molecule type" value="Genomic_DNA"/>
</dbReference>
<dbReference type="PRINTS" id="PR00082">
    <property type="entry name" value="GLFDHDRGNASE"/>
</dbReference>
<dbReference type="Gene3D" id="3.40.50.720">
    <property type="entry name" value="NAD(P)-binding Rossmann-like Domain"/>
    <property type="match status" value="1"/>
</dbReference>
<keyword evidence="10" id="KW-1185">Reference proteome</keyword>
<dbReference type="PANTHER" id="PTHR11606:SF13">
    <property type="entry name" value="GLUTAMATE DEHYDROGENASE 1, MITOCHONDRIAL"/>
    <property type="match status" value="1"/>
</dbReference>
<feature type="domain" description="Glutamate/phenylalanine/leucine/valine/L-tryptophan dehydrogenase C-terminal" evidence="8">
    <location>
        <begin position="141"/>
        <end position="367"/>
    </location>
</feature>
<evidence type="ECO:0000256" key="5">
    <source>
        <dbReference type="PIRSR" id="PIRSR000185-2"/>
    </source>
</evidence>
<dbReference type="InterPro" id="IPR033524">
    <property type="entry name" value="Glu/Leu/Phe/Val_DH_AS"/>
</dbReference>
<dbReference type="PANTHER" id="PTHR11606">
    <property type="entry name" value="GLUTAMATE DEHYDROGENASE"/>
    <property type="match status" value="1"/>
</dbReference>
<evidence type="ECO:0000256" key="4">
    <source>
        <dbReference type="PIRSR" id="PIRSR000185-1"/>
    </source>
</evidence>
<sequence length="368" mass="39399">MKIKIHNIGDELGPEKILLLRQPRIALEAIVVVDNVACGPAIGGVRMAPDLTIDEIYRLSRAMTLKNAAAGLPHGGAKAGIIADPACSYEQKEKLMRTFARMIRSVTEYIPGPDMGTNEECMAWVDDEIGRAAGLPRVLGGIPLDEIGATGFGVAVAAEVAATEAGIPLKESHLAIQGFGAVGRHAANFLGKRGAMLVAVSDSQGAIQNQNGLDVDALIKHKKEGSPVHTFSGGQAISRDELVGIKCDIWIPAARPDVLTENNVDQLKARLVIHGANIPATETAEQLMHKRGILNIPDFIANAGGVICAAVEFRGGSESQVMETIEEKIRTNTVEILERSKKENLLPREAAVKMACNRVKRAMAYRRT</sequence>
<evidence type="ECO:0000313" key="10">
    <source>
        <dbReference type="Proteomes" id="UP000218542"/>
    </source>
</evidence>
<organism evidence="9 10">
    <name type="scientific">Candidatus Scalindua japonica</name>
    <dbReference type="NCBI Taxonomy" id="1284222"/>
    <lineage>
        <taxon>Bacteria</taxon>
        <taxon>Pseudomonadati</taxon>
        <taxon>Planctomycetota</taxon>
        <taxon>Candidatus Brocadiia</taxon>
        <taxon>Candidatus Brocadiales</taxon>
        <taxon>Candidatus Scalinduaceae</taxon>
        <taxon>Candidatus Scalindua</taxon>
    </lineage>
</organism>
<dbReference type="Gene3D" id="3.40.50.10860">
    <property type="entry name" value="Leucine Dehydrogenase, chain A, domain 1"/>
    <property type="match status" value="1"/>
</dbReference>
<dbReference type="GO" id="GO:0006538">
    <property type="term" value="P:L-glutamate catabolic process"/>
    <property type="evidence" value="ECO:0007669"/>
    <property type="project" value="TreeGrafter"/>
</dbReference>
<dbReference type="InterPro" id="IPR036291">
    <property type="entry name" value="NAD(P)-bd_dom_sf"/>
</dbReference>
<proteinExistence type="inferred from homology"/>
<feature type="active site" description="Proton donor" evidence="4">
    <location>
        <position position="78"/>
    </location>
</feature>
<evidence type="ECO:0000256" key="7">
    <source>
        <dbReference type="RuleBase" id="RU004417"/>
    </source>
</evidence>
<dbReference type="SUPFAM" id="SSF51735">
    <property type="entry name" value="NAD(P)-binding Rossmann-fold domains"/>
    <property type="match status" value="1"/>
</dbReference>
<protein>
    <recommendedName>
        <fullName evidence="3">Glutamate dehydrogenase</fullName>
    </recommendedName>
</protein>
<dbReference type="Pfam" id="PF00208">
    <property type="entry name" value="ELFV_dehydrog"/>
    <property type="match status" value="1"/>
</dbReference>
<dbReference type="InterPro" id="IPR006097">
    <property type="entry name" value="Glu/Leu/Phe/Val/Trp_DH_dimer"/>
</dbReference>
<dbReference type="InterPro" id="IPR006096">
    <property type="entry name" value="Glu/Leu/Phe/Val/Trp_DH_C"/>
</dbReference>
<gene>
    <name evidence="9" type="ORF">SCALIN_C22_0071</name>
</gene>
<feature type="binding site" evidence="5">
    <location>
        <position position="150"/>
    </location>
    <ligand>
        <name>NAD(+)</name>
        <dbReference type="ChEBI" id="CHEBI:57540"/>
    </ligand>
</feature>
<evidence type="ECO:0000256" key="2">
    <source>
        <dbReference type="ARBA" id="ARBA00023002"/>
    </source>
</evidence>
<evidence type="ECO:0000256" key="1">
    <source>
        <dbReference type="ARBA" id="ARBA00006382"/>
    </source>
</evidence>
<dbReference type="SMART" id="SM00839">
    <property type="entry name" value="ELFV_dehydrog"/>
    <property type="match status" value="1"/>
</dbReference>
<dbReference type="InterPro" id="IPR014362">
    <property type="entry name" value="Glu_DH"/>
</dbReference>
<evidence type="ECO:0000259" key="8">
    <source>
        <dbReference type="SMART" id="SM00839"/>
    </source>
</evidence>
<dbReference type="PROSITE" id="PS00074">
    <property type="entry name" value="GLFV_DEHYDROGENASE"/>
    <property type="match status" value="1"/>
</dbReference>
<keyword evidence="5" id="KW-0547">Nucleotide-binding</keyword>
<dbReference type="GO" id="GO:0004352">
    <property type="term" value="F:glutamate dehydrogenase (NAD+) activity"/>
    <property type="evidence" value="ECO:0007669"/>
    <property type="project" value="TreeGrafter"/>
</dbReference>
<feature type="binding site" evidence="5">
    <location>
        <position position="66"/>
    </location>
    <ligand>
        <name>substrate</name>
    </ligand>
</feature>
<dbReference type="RefSeq" id="WP_096894751.1">
    <property type="nucleotide sequence ID" value="NZ_BAOS01000022.1"/>
</dbReference>
<comment type="caution">
    <text evidence="9">The sequence shown here is derived from an EMBL/GenBank/DDBJ whole genome shotgun (WGS) entry which is preliminary data.</text>
</comment>
<accession>A0A286TZX3</accession>
<dbReference type="InterPro" id="IPR046346">
    <property type="entry name" value="Aminoacid_DH-like_N_sf"/>
</dbReference>
<keyword evidence="2 3" id="KW-0560">Oxidoreductase</keyword>
<dbReference type="Proteomes" id="UP000218542">
    <property type="component" value="Unassembled WGS sequence"/>
</dbReference>
<reference evidence="10" key="1">
    <citation type="journal article" date="2017" name="Environ. Microbiol. Rep.">
        <title>Genetic Diversity of Marine Anaerobic Ammonium-Oxidizing Bacteria as Revealed by Genomic and Proteomic Analyses of 'Candidatus Scalindua japonica'.</title>
        <authorList>
            <person name="Oshiki M."/>
            <person name="Mizuto K."/>
            <person name="Kimura Z."/>
            <person name="Kindaichi T."/>
            <person name="Satoh H."/>
            <person name="Okabe S."/>
        </authorList>
    </citation>
    <scope>NUCLEOTIDE SEQUENCE [LARGE SCALE GENOMIC DNA]</scope>
    <source>
        <strain evidence="10">husup-a2</strain>
    </source>
</reference>
<dbReference type="InterPro" id="IPR006095">
    <property type="entry name" value="Glu/Leu/Phe/Val/Trp_DH"/>
</dbReference>
<dbReference type="SUPFAM" id="SSF53223">
    <property type="entry name" value="Aminoacid dehydrogenase-like, N-terminal domain"/>
    <property type="match status" value="1"/>
</dbReference>
<dbReference type="AlphaFoldDB" id="A0A286TZX3"/>
<feature type="site" description="Important for catalysis" evidence="6">
    <location>
        <position position="114"/>
    </location>
</feature>
<dbReference type="PIRSF" id="PIRSF000185">
    <property type="entry name" value="Glu_DH"/>
    <property type="match status" value="1"/>
</dbReference>
<evidence type="ECO:0000256" key="6">
    <source>
        <dbReference type="PIRSR" id="PIRSR000185-3"/>
    </source>
</evidence>
<name>A0A286TZX3_9BACT</name>
<dbReference type="Pfam" id="PF02812">
    <property type="entry name" value="ELFV_dehydrog_N"/>
    <property type="match status" value="1"/>
</dbReference>
<dbReference type="OrthoDB" id="9803297at2"/>
<comment type="similarity">
    <text evidence="1 3 7">Belongs to the Glu/Leu/Phe/Val dehydrogenases family.</text>
</comment>
<evidence type="ECO:0000256" key="3">
    <source>
        <dbReference type="PIRNR" id="PIRNR000185"/>
    </source>
</evidence>
<keyword evidence="5" id="KW-0520">NAD</keyword>
<dbReference type="GO" id="GO:0000166">
    <property type="term" value="F:nucleotide binding"/>
    <property type="evidence" value="ECO:0007669"/>
    <property type="project" value="UniProtKB-KW"/>
</dbReference>